<dbReference type="EMBL" id="AOGT01000377">
    <property type="protein sequence ID" value="EMG50077.1"/>
    <property type="molecule type" value="Genomic_DNA"/>
</dbReference>
<feature type="region of interest" description="Disordered" evidence="1">
    <location>
        <begin position="1"/>
        <end position="33"/>
    </location>
</feature>
<sequence length="266" mass="30130">MTDQEHTEQPSLPEDNPTTSPTITTNDNNNNDEIIVDNEEDDETDEEFKNKTHEELLKLYDDYNDKFRHAYRKSVELFESEQNSRITMSYYHRRNQALLDLLSQFEQQQSPKAEEEELGKRLEGLVGRVPRVEKCIVPLLELIKDGKVDKSELIHLYMLEKIPDLVNDDISKFVKNPQDIVNWNLRNQSNGNLLIDGGYKPITVDCFQEYNGSDYLLNLNDDFVSNQSNAATSTGNGSSVTGGGNASSTSSASSNATKKKTVKKSK</sequence>
<evidence type="ECO:0000256" key="1">
    <source>
        <dbReference type="SAM" id="MobiDB-lite"/>
    </source>
</evidence>
<dbReference type="AlphaFoldDB" id="M3HRF7"/>
<proteinExistence type="predicted"/>
<feature type="compositionally biased region" description="Low complexity" evidence="1">
    <location>
        <begin position="14"/>
        <end position="33"/>
    </location>
</feature>
<dbReference type="Proteomes" id="UP000011777">
    <property type="component" value="Unassembled WGS sequence"/>
</dbReference>
<evidence type="ECO:0000313" key="2">
    <source>
        <dbReference type="EMBL" id="EMG50077.1"/>
    </source>
</evidence>
<name>M3HRF7_CANMX</name>
<feature type="compositionally biased region" description="Basic residues" evidence="1">
    <location>
        <begin position="257"/>
        <end position="266"/>
    </location>
</feature>
<protein>
    <submittedName>
        <fullName evidence="2">Uncharacterized protein</fullName>
    </submittedName>
</protein>
<comment type="caution">
    <text evidence="2">The sequence shown here is derived from an EMBL/GenBank/DDBJ whole genome shotgun (WGS) entry which is preliminary data.</text>
</comment>
<dbReference type="eggNOG" id="ENOG502RQ50">
    <property type="taxonomic scope" value="Eukaryota"/>
</dbReference>
<accession>M3HRF7</accession>
<dbReference type="OrthoDB" id="4024787at2759"/>
<gene>
    <name evidence="2" type="ORF">G210_4912</name>
</gene>
<feature type="compositionally biased region" description="Low complexity" evidence="1">
    <location>
        <begin position="230"/>
        <end position="239"/>
    </location>
</feature>
<feature type="compositionally biased region" description="Low complexity" evidence="1">
    <location>
        <begin position="246"/>
        <end position="256"/>
    </location>
</feature>
<dbReference type="HOGENOM" id="CLU_090032_0_0_1"/>
<organism evidence="2 3">
    <name type="scientific">Candida maltosa (strain Xu316)</name>
    <name type="common">Yeast</name>
    <dbReference type="NCBI Taxonomy" id="1245528"/>
    <lineage>
        <taxon>Eukaryota</taxon>
        <taxon>Fungi</taxon>
        <taxon>Dikarya</taxon>
        <taxon>Ascomycota</taxon>
        <taxon>Saccharomycotina</taxon>
        <taxon>Pichiomycetes</taxon>
        <taxon>Debaryomycetaceae</taxon>
        <taxon>Candida/Lodderomyces clade</taxon>
        <taxon>Candida</taxon>
    </lineage>
</organism>
<feature type="region of interest" description="Disordered" evidence="1">
    <location>
        <begin position="230"/>
        <end position="266"/>
    </location>
</feature>
<evidence type="ECO:0000313" key="3">
    <source>
        <dbReference type="Proteomes" id="UP000011777"/>
    </source>
</evidence>
<reference evidence="2 3" key="1">
    <citation type="submission" date="2013-02" db="EMBL/GenBank/DDBJ databases">
        <title>Genome sequence of Candida maltosa Xu316, a potential industrial strain for xylitol and ethanol production.</title>
        <authorList>
            <person name="Yu J."/>
            <person name="Wang Q."/>
            <person name="Geng X."/>
            <person name="Bao W."/>
            <person name="He P."/>
            <person name="Cai J."/>
        </authorList>
    </citation>
    <scope>NUCLEOTIDE SEQUENCE [LARGE SCALE GENOMIC DNA]</scope>
    <source>
        <strain evidence="3">Xu316</strain>
    </source>
</reference>
<dbReference type="OMA" id="SIENWCH"/>
<keyword evidence="3" id="KW-1185">Reference proteome</keyword>